<gene>
    <name evidence="3" type="ORF">PVAND_015882</name>
</gene>
<dbReference type="Proteomes" id="UP001107558">
    <property type="component" value="Chromosome 4"/>
</dbReference>
<comment type="caution">
    <text evidence="3">The sequence shown here is derived from an EMBL/GenBank/DDBJ whole genome shotgun (WGS) entry which is preliminary data.</text>
</comment>
<reference evidence="3" key="1">
    <citation type="submission" date="2021-03" db="EMBL/GenBank/DDBJ databases">
        <title>Chromosome level genome of the anhydrobiotic midge Polypedilum vanderplanki.</title>
        <authorList>
            <person name="Yoshida Y."/>
            <person name="Kikawada T."/>
            <person name="Gusev O."/>
        </authorList>
    </citation>
    <scope>NUCLEOTIDE SEQUENCE</scope>
    <source>
        <strain evidence="3">NIAS01</strain>
        <tissue evidence="3">Whole body or cell culture</tissue>
    </source>
</reference>
<evidence type="ECO:0000256" key="2">
    <source>
        <dbReference type="SAM" id="SignalP"/>
    </source>
</evidence>
<feature type="coiled-coil region" evidence="1">
    <location>
        <begin position="101"/>
        <end position="128"/>
    </location>
</feature>
<accession>A0A9J6BDV0</accession>
<protein>
    <submittedName>
        <fullName evidence="3">Uncharacterized protein</fullName>
    </submittedName>
</protein>
<keyword evidence="1" id="KW-0175">Coiled coil</keyword>
<organism evidence="3 4">
    <name type="scientific">Polypedilum vanderplanki</name>
    <name type="common">Sleeping chironomid midge</name>
    <dbReference type="NCBI Taxonomy" id="319348"/>
    <lineage>
        <taxon>Eukaryota</taxon>
        <taxon>Metazoa</taxon>
        <taxon>Ecdysozoa</taxon>
        <taxon>Arthropoda</taxon>
        <taxon>Hexapoda</taxon>
        <taxon>Insecta</taxon>
        <taxon>Pterygota</taxon>
        <taxon>Neoptera</taxon>
        <taxon>Endopterygota</taxon>
        <taxon>Diptera</taxon>
        <taxon>Nematocera</taxon>
        <taxon>Chironomoidea</taxon>
        <taxon>Chironomidae</taxon>
        <taxon>Chironominae</taxon>
        <taxon>Polypedilum</taxon>
        <taxon>Polypedilum</taxon>
    </lineage>
</organism>
<feature type="chain" id="PRO_5039916788" evidence="2">
    <location>
        <begin position="25"/>
        <end position="148"/>
    </location>
</feature>
<name>A0A9J6BDV0_POLVA</name>
<dbReference type="AlphaFoldDB" id="A0A9J6BDV0"/>
<proteinExistence type="predicted"/>
<evidence type="ECO:0000313" key="4">
    <source>
        <dbReference type="Proteomes" id="UP001107558"/>
    </source>
</evidence>
<sequence length="148" mass="17534">MIYSNFKTVTISIIFIFNFNFCTSQHLHIENNAFIRKNDQSRYDTQQIYNDTYFRDLIKSLEANATRSSESSSDDITQITLKKILTEERLDKMETRMTGELRKMNNKLMKIEEHLKNLTGKIENLIKTEINAMKEEILKELKENSNKK</sequence>
<keyword evidence="2" id="KW-0732">Signal</keyword>
<keyword evidence="4" id="KW-1185">Reference proteome</keyword>
<feature type="signal peptide" evidence="2">
    <location>
        <begin position="1"/>
        <end position="24"/>
    </location>
</feature>
<dbReference type="EMBL" id="JADBJN010000004">
    <property type="protein sequence ID" value="KAG5667917.1"/>
    <property type="molecule type" value="Genomic_DNA"/>
</dbReference>
<evidence type="ECO:0000313" key="3">
    <source>
        <dbReference type="EMBL" id="KAG5667917.1"/>
    </source>
</evidence>
<evidence type="ECO:0000256" key="1">
    <source>
        <dbReference type="SAM" id="Coils"/>
    </source>
</evidence>
<dbReference type="OrthoDB" id="10565505at2759"/>